<feature type="transmembrane region" description="Helical" evidence="8">
    <location>
        <begin position="461"/>
        <end position="479"/>
    </location>
</feature>
<dbReference type="GO" id="GO:0016746">
    <property type="term" value="F:acyltransferase activity"/>
    <property type="evidence" value="ECO:0007669"/>
    <property type="project" value="UniProtKB-KW"/>
</dbReference>
<name>A0A267MFM7_9FIRM</name>
<evidence type="ECO:0000256" key="8">
    <source>
        <dbReference type="SAM" id="Phobius"/>
    </source>
</evidence>
<evidence type="ECO:0000256" key="3">
    <source>
        <dbReference type="ARBA" id="ARBA00022475"/>
    </source>
</evidence>
<comment type="similarity">
    <text evidence="2 7">Belongs to the membrane-bound acyltransferase family.</text>
</comment>
<evidence type="ECO:0000256" key="7">
    <source>
        <dbReference type="PIRNR" id="PIRNR016636"/>
    </source>
</evidence>
<accession>A0A267MFM7</accession>
<comment type="subcellular location">
    <subcellularLocation>
        <location evidence="1">Cell membrane</location>
        <topology evidence="1">Multi-pass membrane protein</topology>
    </subcellularLocation>
</comment>
<keyword evidence="7 9" id="KW-0808">Transferase</keyword>
<keyword evidence="7 9" id="KW-0012">Acyltransferase</keyword>
<evidence type="ECO:0000313" key="9">
    <source>
        <dbReference type="EMBL" id="PAB58267.1"/>
    </source>
</evidence>
<keyword evidence="3 7" id="KW-1003">Cell membrane</keyword>
<feature type="transmembrane region" description="Helical" evidence="8">
    <location>
        <begin position="149"/>
        <end position="168"/>
    </location>
</feature>
<reference evidence="9 10" key="1">
    <citation type="submission" date="2017-06" db="EMBL/GenBank/DDBJ databases">
        <title>Draft genome sequence of anaerobic fermentative bacterium Anaeromicrobium sediminis DY2726D isolated from West Pacific Ocean sediments.</title>
        <authorList>
            <person name="Zeng X."/>
        </authorList>
    </citation>
    <scope>NUCLEOTIDE SEQUENCE [LARGE SCALE GENOMIC DNA]</scope>
    <source>
        <strain evidence="9 10">DY2726D</strain>
    </source>
</reference>
<feature type="transmembrane region" description="Helical" evidence="8">
    <location>
        <begin position="312"/>
        <end position="335"/>
    </location>
</feature>
<dbReference type="PIRSF" id="PIRSF500217">
    <property type="entry name" value="AlgI"/>
    <property type="match status" value="1"/>
</dbReference>
<dbReference type="AlphaFoldDB" id="A0A267MFM7"/>
<keyword evidence="5 8" id="KW-1133">Transmembrane helix</keyword>
<feature type="transmembrane region" description="Helical" evidence="8">
    <location>
        <begin position="36"/>
        <end position="56"/>
    </location>
</feature>
<dbReference type="Pfam" id="PF03062">
    <property type="entry name" value="MBOAT"/>
    <property type="match status" value="1"/>
</dbReference>
<keyword evidence="6 7" id="KW-0472">Membrane</keyword>
<keyword evidence="10" id="KW-1185">Reference proteome</keyword>
<dbReference type="InterPro" id="IPR028362">
    <property type="entry name" value="AlgI"/>
</dbReference>
<feature type="transmembrane region" description="Helical" evidence="8">
    <location>
        <begin position="224"/>
        <end position="242"/>
    </location>
</feature>
<feature type="transmembrane region" description="Helical" evidence="8">
    <location>
        <begin position="76"/>
        <end position="96"/>
    </location>
</feature>
<feature type="transmembrane region" description="Helical" evidence="8">
    <location>
        <begin position="117"/>
        <end position="137"/>
    </location>
</feature>
<dbReference type="GO" id="GO:0042121">
    <property type="term" value="P:alginic acid biosynthetic process"/>
    <property type="evidence" value="ECO:0007669"/>
    <property type="project" value="InterPro"/>
</dbReference>
<evidence type="ECO:0000256" key="2">
    <source>
        <dbReference type="ARBA" id="ARBA00010323"/>
    </source>
</evidence>
<dbReference type="InterPro" id="IPR024194">
    <property type="entry name" value="Ac/AlaTfrase_AlgI/DltB"/>
</dbReference>
<dbReference type="PIRSF" id="PIRSF016636">
    <property type="entry name" value="AlgI_DltB"/>
    <property type="match status" value="1"/>
</dbReference>
<dbReference type="OrthoDB" id="9805788at2"/>
<evidence type="ECO:0000256" key="5">
    <source>
        <dbReference type="ARBA" id="ARBA00022989"/>
    </source>
</evidence>
<evidence type="ECO:0000256" key="6">
    <source>
        <dbReference type="ARBA" id="ARBA00023136"/>
    </source>
</evidence>
<dbReference type="PANTHER" id="PTHR13285:SF18">
    <property type="entry name" value="PROTEIN-CYSTEINE N-PALMITOYLTRANSFERASE RASP"/>
    <property type="match status" value="1"/>
</dbReference>
<organism evidence="9 10">
    <name type="scientific">Anaeromicrobium sediminis</name>
    <dbReference type="NCBI Taxonomy" id="1478221"/>
    <lineage>
        <taxon>Bacteria</taxon>
        <taxon>Bacillati</taxon>
        <taxon>Bacillota</taxon>
        <taxon>Clostridia</taxon>
        <taxon>Peptostreptococcales</taxon>
        <taxon>Thermotaleaceae</taxon>
        <taxon>Anaeromicrobium</taxon>
    </lineage>
</organism>
<dbReference type="PANTHER" id="PTHR13285">
    <property type="entry name" value="ACYLTRANSFERASE"/>
    <property type="match status" value="1"/>
</dbReference>
<dbReference type="Proteomes" id="UP000216024">
    <property type="component" value="Unassembled WGS sequence"/>
</dbReference>
<evidence type="ECO:0000256" key="1">
    <source>
        <dbReference type="ARBA" id="ARBA00004651"/>
    </source>
</evidence>
<gene>
    <name evidence="9" type="ORF">CCE28_15845</name>
</gene>
<protein>
    <submittedName>
        <fullName evidence="9">Membrane-bound O-acyltransferase family protein</fullName>
    </submittedName>
</protein>
<feature type="transmembrane region" description="Helical" evidence="8">
    <location>
        <begin position="364"/>
        <end position="385"/>
    </location>
</feature>
<dbReference type="GO" id="GO:0005886">
    <property type="term" value="C:plasma membrane"/>
    <property type="evidence" value="ECO:0007669"/>
    <property type="project" value="UniProtKB-SubCell"/>
</dbReference>
<keyword evidence="4 8" id="KW-0812">Transmembrane</keyword>
<feature type="transmembrane region" description="Helical" evidence="8">
    <location>
        <begin position="425"/>
        <end position="441"/>
    </location>
</feature>
<comment type="caution">
    <text evidence="9">The sequence shown here is derived from an EMBL/GenBank/DDBJ whole genome shotgun (WGS) entry which is preliminary data.</text>
</comment>
<proteinExistence type="inferred from homology"/>
<evidence type="ECO:0000313" key="10">
    <source>
        <dbReference type="Proteomes" id="UP000216024"/>
    </source>
</evidence>
<dbReference type="EMBL" id="NIBG01000017">
    <property type="protein sequence ID" value="PAB58267.1"/>
    <property type="molecule type" value="Genomic_DNA"/>
</dbReference>
<evidence type="ECO:0000256" key="4">
    <source>
        <dbReference type="ARBA" id="ARBA00022692"/>
    </source>
</evidence>
<dbReference type="InterPro" id="IPR004299">
    <property type="entry name" value="MBOAT_fam"/>
</dbReference>
<feature type="transmembrane region" description="Helical" evidence="8">
    <location>
        <begin position="6"/>
        <end position="24"/>
    </location>
</feature>
<dbReference type="InterPro" id="IPR051085">
    <property type="entry name" value="MB_O-acyltransferase"/>
</dbReference>
<dbReference type="RefSeq" id="WP_095134711.1">
    <property type="nucleotide sequence ID" value="NZ_NIBG01000017.1"/>
</dbReference>
<sequence>MLFNSIDFLIFFMIVIPLYFILPFKHRWILLLASSYYFYMSWNPIYIVLIIFSTIVDYFASIKMSQVEEKKKRKKYLFFSLATNLGLLFVFKYFNFFSVTTANMLNYTGIHIQPYRINLLLPVGISFYTFQTLSYTIDVYNGKTKAERHFGIFALYVSFFPQLVAGPIERSNHLLPQFHRNYKFDYDRVKSGLMLMLWGFFKKVVIADRLALLVNTVYNNPENYQGFPLILATVFFTFQIYCDFSAYSDIAIGCARVMGFDLMKNFDRPYFSKSIKEFWARWHISLSTWFRDYVYIPLGGNRVKLNRNLMNLFITFTISGLWHGASLTFVVWGMLHGTYLIVEKLTEDFREKIIDLLKINKESFSFKLFNCVKTFILVNLAWVFFRANSIKDAMYIIKNMFKINLFNQIQFIEELYNLGLDKQEFWLAITSIIFLLFIHWTQRKNSLGSRINREPLVARWIVYYGLLFAIIIFGVYGGYDESQFIYFQF</sequence>